<dbReference type="SUPFAM" id="SSF55811">
    <property type="entry name" value="Nudix"/>
    <property type="match status" value="1"/>
</dbReference>
<accession>A0A150J3J6</accession>
<dbReference type="CDD" id="cd03424">
    <property type="entry name" value="NUDIX_ADPRase_Nudt5_UGPPase_Nudt14"/>
    <property type="match status" value="1"/>
</dbReference>
<dbReference type="InterPro" id="IPR000086">
    <property type="entry name" value="NUDIX_hydrolase_dom"/>
</dbReference>
<dbReference type="PROSITE" id="PS51462">
    <property type="entry name" value="NUDIX"/>
    <property type="match status" value="1"/>
</dbReference>
<dbReference type="Gene3D" id="3.90.79.10">
    <property type="entry name" value="Nucleoside Triphosphate Pyrophosphohydrolase"/>
    <property type="match status" value="1"/>
</dbReference>
<reference evidence="4 5" key="1">
    <citation type="journal article" date="2016" name="ISME J.">
        <title>Chasing the elusive Euryarchaeota class WSA2: genomes reveal a uniquely fastidious methyl-reducing methanogen.</title>
        <authorList>
            <person name="Nobu M.K."/>
            <person name="Narihiro T."/>
            <person name="Kuroda K."/>
            <person name="Mei R."/>
            <person name="Liu W.T."/>
        </authorList>
    </citation>
    <scope>NUCLEOTIDE SEQUENCE [LARGE SCALE GENOMIC DNA]</scope>
    <source>
        <strain evidence="4">U1lsi0528_Bin055</strain>
    </source>
</reference>
<dbReference type="PANTHER" id="PTHR11839:SF18">
    <property type="entry name" value="NUDIX HYDROLASE DOMAIN-CONTAINING PROTEIN"/>
    <property type="match status" value="1"/>
</dbReference>
<feature type="domain" description="Nudix hydrolase" evidence="3">
    <location>
        <begin position="39"/>
        <end position="166"/>
    </location>
</feature>
<dbReference type="InterPro" id="IPR015797">
    <property type="entry name" value="NUDIX_hydrolase-like_dom_sf"/>
</dbReference>
<keyword evidence="2 4" id="KW-0378">Hydrolase</keyword>
<dbReference type="Pfam" id="PF00293">
    <property type="entry name" value="NUDIX"/>
    <property type="match status" value="1"/>
</dbReference>
<dbReference type="Proteomes" id="UP000075398">
    <property type="component" value="Unassembled WGS sequence"/>
</dbReference>
<proteinExistence type="predicted"/>
<dbReference type="AlphaFoldDB" id="A0A150J3J6"/>
<organism evidence="4 5">
    <name type="scientific">Candidatus Methanofastidiosum methylothiophilum</name>
    <dbReference type="NCBI Taxonomy" id="1705564"/>
    <lineage>
        <taxon>Archaea</taxon>
        <taxon>Methanobacteriati</taxon>
        <taxon>Methanobacteriota</taxon>
        <taxon>Stenosarchaea group</taxon>
        <taxon>Candidatus Methanofastidiosia</taxon>
        <taxon>Candidatus Methanofastidiosales</taxon>
        <taxon>Candidatus Methanofastidiosaceae</taxon>
        <taxon>Candidatus Methanofastidiosum</taxon>
    </lineage>
</organism>
<protein>
    <submittedName>
        <fullName evidence="4">Adenosine nucleotide hydrolase NudE</fullName>
    </submittedName>
</protein>
<evidence type="ECO:0000256" key="1">
    <source>
        <dbReference type="ARBA" id="ARBA00001946"/>
    </source>
</evidence>
<dbReference type="EMBL" id="LNGC01000057">
    <property type="protein sequence ID" value="KYC51544.1"/>
    <property type="molecule type" value="Genomic_DNA"/>
</dbReference>
<dbReference type="PANTHER" id="PTHR11839">
    <property type="entry name" value="UDP/ADP-SUGAR PYROPHOSPHATASE"/>
    <property type="match status" value="1"/>
</dbReference>
<comment type="cofactor">
    <cofactor evidence="1">
        <name>Mg(2+)</name>
        <dbReference type="ChEBI" id="CHEBI:18420"/>
    </cofactor>
</comment>
<dbReference type="GO" id="GO:0019693">
    <property type="term" value="P:ribose phosphate metabolic process"/>
    <property type="evidence" value="ECO:0007669"/>
    <property type="project" value="TreeGrafter"/>
</dbReference>
<evidence type="ECO:0000259" key="3">
    <source>
        <dbReference type="PROSITE" id="PS51462"/>
    </source>
</evidence>
<evidence type="ECO:0000313" key="5">
    <source>
        <dbReference type="Proteomes" id="UP000075398"/>
    </source>
</evidence>
<dbReference type="GO" id="GO:0016787">
    <property type="term" value="F:hydrolase activity"/>
    <property type="evidence" value="ECO:0007669"/>
    <property type="project" value="UniProtKB-KW"/>
</dbReference>
<sequence>MTNFRELRRETVYSGRAFAVERVTFILPDDRERTYDLVDHRGSVTVIPLDAGGRILFVTQYRLGAGAALLELPAGVNDGEDPAECAAREIREETGMAAGKLQLLGSFYLAPGYSNEYMHIFLATDLHPEPLAADDDEFLTVSAIPAAEALAMARRGEIHDGKTLAALFLAETHLLPGSQSTQN</sequence>
<gene>
    <name evidence="4" type="ORF">AMQ22_01294</name>
</gene>
<comment type="caution">
    <text evidence="4">The sequence shown here is derived from an EMBL/GenBank/DDBJ whole genome shotgun (WGS) entry which is preliminary data.</text>
</comment>
<name>A0A150J3J6_9EURY</name>
<evidence type="ECO:0000313" key="4">
    <source>
        <dbReference type="EMBL" id="KYC51544.1"/>
    </source>
</evidence>
<dbReference type="GO" id="GO:0006753">
    <property type="term" value="P:nucleoside phosphate metabolic process"/>
    <property type="evidence" value="ECO:0007669"/>
    <property type="project" value="TreeGrafter"/>
</dbReference>
<evidence type="ECO:0000256" key="2">
    <source>
        <dbReference type="ARBA" id="ARBA00022801"/>
    </source>
</evidence>